<dbReference type="AlphaFoldDB" id="A0A6P8WFC9"/>
<dbReference type="PANTHER" id="PTHR24047">
    <property type="entry name" value="FI01909P-RELATED"/>
    <property type="match status" value="1"/>
</dbReference>
<dbReference type="PANTHER" id="PTHR24047:SF32">
    <property type="entry name" value="FI01909P-RELATED"/>
    <property type="match status" value="1"/>
</dbReference>
<feature type="transmembrane region" description="Helical" evidence="1">
    <location>
        <begin position="302"/>
        <end position="324"/>
    </location>
</feature>
<protein>
    <submittedName>
        <fullName evidence="3">Cell death abnormality protein 1</fullName>
    </submittedName>
</protein>
<name>A0A6P8WFC9_DROAB</name>
<evidence type="ECO:0000313" key="3">
    <source>
        <dbReference type="RefSeq" id="XP_034097988.2"/>
    </source>
</evidence>
<reference evidence="3" key="1">
    <citation type="submission" date="2025-08" db="UniProtKB">
        <authorList>
            <consortium name="RefSeq"/>
        </authorList>
    </citation>
    <scope>IDENTIFICATION</scope>
    <source>
        <strain evidence="3">15112-1751.03</strain>
        <tissue evidence="3">Whole Adult</tissue>
    </source>
</reference>
<dbReference type="RefSeq" id="XP_034097988.2">
    <property type="nucleotide sequence ID" value="XM_034242097.2"/>
</dbReference>
<dbReference type="InterPro" id="IPR053255">
    <property type="entry name" value="EGF-like_domain"/>
</dbReference>
<dbReference type="Proteomes" id="UP000515160">
    <property type="component" value="Chromosome 2L"/>
</dbReference>
<dbReference type="GeneID" id="117563672"/>
<gene>
    <name evidence="3" type="primary">LOC117563672</name>
</gene>
<dbReference type="OrthoDB" id="409374at2759"/>
<evidence type="ECO:0000313" key="2">
    <source>
        <dbReference type="Proteomes" id="UP000515160"/>
    </source>
</evidence>
<keyword evidence="1" id="KW-0472">Membrane</keyword>
<keyword evidence="2" id="KW-1185">Reference proteome</keyword>
<accession>A0A6P8WFC9</accession>
<sequence>MCPLAAWCPVNKQRTIVKQPSKWKFWKKAQEITETYATHEEQISYKVISECCPGYLQVATGLCEPICERGCPAFASCVAPQRCQCTAGYVSAISQRDNSHYCEPVCDSFCSDGSECVGPNTCACKEGYNAAPPVGDAVSAPCLPSCRLNNGCENGKCDEAADVCVCNESYIWSTILHACIQIQFRPITEEQSVEQQEMTTIREQGIEEPSKPIVCEKGFVLYAGQCRAEFFESNELQVKHCRLTGCGAHQTCDEATGNCTCNIGYSKDEPKEGVTTLTCHRSILGDILSIDQAVDDEDEINFFTIPVLGFSSGFLFVLVVASLITRIRRGRHGGLENSESQPKEVLHCEFSQKTYDVDEFVP</sequence>
<dbReference type="Gene3D" id="2.10.25.10">
    <property type="entry name" value="Laminin"/>
    <property type="match status" value="2"/>
</dbReference>
<keyword evidence="1" id="KW-1133">Transmembrane helix</keyword>
<keyword evidence="1" id="KW-0812">Transmembrane</keyword>
<proteinExistence type="predicted"/>
<organism evidence="2 3">
    <name type="scientific">Drosophila albomicans</name>
    <name type="common">Fruit fly</name>
    <dbReference type="NCBI Taxonomy" id="7291"/>
    <lineage>
        <taxon>Eukaryota</taxon>
        <taxon>Metazoa</taxon>
        <taxon>Ecdysozoa</taxon>
        <taxon>Arthropoda</taxon>
        <taxon>Hexapoda</taxon>
        <taxon>Insecta</taxon>
        <taxon>Pterygota</taxon>
        <taxon>Neoptera</taxon>
        <taxon>Endopterygota</taxon>
        <taxon>Diptera</taxon>
        <taxon>Brachycera</taxon>
        <taxon>Muscomorpha</taxon>
        <taxon>Ephydroidea</taxon>
        <taxon>Drosophilidae</taxon>
        <taxon>Drosophila</taxon>
    </lineage>
</organism>
<evidence type="ECO:0000256" key="1">
    <source>
        <dbReference type="SAM" id="Phobius"/>
    </source>
</evidence>